<evidence type="ECO:0000313" key="2">
    <source>
        <dbReference type="Proteomes" id="UP000183987"/>
    </source>
</evidence>
<dbReference type="InterPro" id="IPR036626">
    <property type="entry name" value="GpW_sf"/>
</dbReference>
<proteinExistence type="predicted"/>
<sequence length="78" mass="8847">MPTETECDRLARLKAARDEIAMGRSVSEVRFGEDMTKFGRADLPTLERMIREAAKACAIERGETPSRRFAARSGRRFL</sequence>
<dbReference type="AlphaFoldDB" id="A0A1M4WD45"/>
<evidence type="ECO:0000313" key="1">
    <source>
        <dbReference type="EMBL" id="SHE78892.1"/>
    </source>
</evidence>
<dbReference type="RefSeq" id="WP_072856227.1">
    <property type="nucleotide sequence ID" value="NZ_FQUE01000002.1"/>
</dbReference>
<reference evidence="2" key="1">
    <citation type="submission" date="2016-11" db="EMBL/GenBank/DDBJ databases">
        <authorList>
            <person name="Varghese N."/>
            <person name="Submissions S."/>
        </authorList>
    </citation>
    <scope>NUCLEOTIDE SEQUENCE [LARGE SCALE GENOMIC DNA]</scope>
    <source>
        <strain evidence="2">DSM 29326</strain>
    </source>
</reference>
<name>A0A1M4WD45_LOKAT</name>
<accession>A0A1M4WD45</accession>
<dbReference type="GO" id="GO:0019058">
    <property type="term" value="P:viral life cycle"/>
    <property type="evidence" value="ECO:0007669"/>
    <property type="project" value="InterPro"/>
</dbReference>
<gene>
    <name evidence="1" type="ORF">SAMN05444339_10266</name>
</gene>
<dbReference type="Proteomes" id="UP000183987">
    <property type="component" value="Unassembled WGS sequence"/>
</dbReference>
<dbReference type="STRING" id="366533.SAMN05444339_10266"/>
<dbReference type="OrthoDB" id="7874217at2"/>
<protein>
    <submittedName>
        <fullName evidence="1">Uncharacterized protein</fullName>
    </submittedName>
</protein>
<dbReference type="Gene3D" id="3.30.1580.10">
    <property type="entry name" value="Head-to-tail joining protein W"/>
    <property type="match status" value="1"/>
</dbReference>
<organism evidence="1 2">
    <name type="scientific">Loktanella atrilutea</name>
    <dbReference type="NCBI Taxonomy" id="366533"/>
    <lineage>
        <taxon>Bacteria</taxon>
        <taxon>Pseudomonadati</taxon>
        <taxon>Pseudomonadota</taxon>
        <taxon>Alphaproteobacteria</taxon>
        <taxon>Rhodobacterales</taxon>
        <taxon>Roseobacteraceae</taxon>
        <taxon>Loktanella</taxon>
    </lineage>
</organism>
<dbReference type="EMBL" id="FQUE01000002">
    <property type="protein sequence ID" value="SHE78892.1"/>
    <property type="molecule type" value="Genomic_DNA"/>
</dbReference>
<keyword evidence="2" id="KW-1185">Reference proteome</keyword>